<accession>A0ABQ6JZQ4</accession>
<proteinExistence type="predicted"/>
<evidence type="ECO:0000256" key="3">
    <source>
        <dbReference type="ARBA" id="ARBA00022729"/>
    </source>
</evidence>
<dbReference type="InterPro" id="IPR011050">
    <property type="entry name" value="Pectin_lyase_fold/virulence"/>
</dbReference>
<organism evidence="7 8">
    <name type="scientific">Homoserinibacter gongjuensis</name>
    <dbReference type="NCBI Taxonomy" id="1162968"/>
    <lineage>
        <taxon>Bacteria</taxon>
        <taxon>Bacillati</taxon>
        <taxon>Actinomycetota</taxon>
        <taxon>Actinomycetes</taxon>
        <taxon>Micrococcales</taxon>
        <taxon>Microbacteriaceae</taxon>
        <taxon>Homoserinibacter</taxon>
    </lineage>
</organism>
<dbReference type="SUPFAM" id="SSF51126">
    <property type="entry name" value="Pectin lyase-like"/>
    <property type="match status" value="1"/>
</dbReference>
<feature type="region of interest" description="Disordered" evidence="4">
    <location>
        <begin position="507"/>
        <end position="538"/>
    </location>
</feature>
<evidence type="ECO:0000313" key="7">
    <source>
        <dbReference type="EMBL" id="GMA92838.1"/>
    </source>
</evidence>
<feature type="domain" description="Right handed beta helix" evidence="6">
    <location>
        <begin position="370"/>
        <end position="498"/>
    </location>
</feature>
<evidence type="ECO:0000313" key="8">
    <source>
        <dbReference type="Proteomes" id="UP001157069"/>
    </source>
</evidence>
<evidence type="ECO:0000259" key="6">
    <source>
        <dbReference type="Pfam" id="PF13229"/>
    </source>
</evidence>
<feature type="signal peptide" evidence="5">
    <location>
        <begin position="1"/>
        <end position="31"/>
    </location>
</feature>
<dbReference type="InterPro" id="IPR012334">
    <property type="entry name" value="Pectin_lyas_fold"/>
</dbReference>
<keyword evidence="2" id="KW-0964">Secreted</keyword>
<gene>
    <name evidence="7" type="ORF">GCM10025869_33670</name>
</gene>
<reference evidence="8" key="1">
    <citation type="journal article" date="2019" name="Int. J. Syst. Evol. Microbiol.">
        <title>The Global Catalogue of Microorganisms (GCM) 10K type strain sequencing project: providing services to taxonomists for standard genome sequencing and annotation.</title>
        <authorList>
            <consortium name="The Broad Institute Genomics Platform"/>
            <consortium name="The Broad Institute Genome Sequencing Center for Infectious Disease"/>
            <person name="Wu L."/>
            <person name="Ma J."/>
        </authorList>
    </citation>
    <scope>NUCLEOTIDE SEQUENCE [LARGE SCALE GENOMIC DNA]</scope>
    <source>
        <strain evidence="8">NBRC 108755</strain>
    </source>
</reference>
<dbReference type="PANTHER" id="PTHR40088:SF2">
    <property type="entry name" value="SECRETED SUGAR HYDROLASE"/>
    <property type="match status" value="1"/>
</dbReference>
<comment type="subcellular location">
    <subcellularLocation>
        <location evidence="1">Secreted</location>
    </subcellularLocation>
</comment>
<evidence type="ECO:0000256" key="1">
    <source>
        <dbReference type="ARBA" id="ARBA00004613"/>
    </source>
</evidence>
<dbReference type="Gene3D" id="2.160.20.10">
    <property type="entry name" value="Single-stranded right-handed beta-helix, Pectin lyase-like"/>
    <property type="match status" value="2"/>
</dbReference>
<name>A0ABQ6JZQ4_9MICO</name>
<evidence type="ECO:0000256" key="4">
    <source>
        <dbReference type="SAM" id="MobiDB-lite"/>
    </source>
</evidence>
<feature type="chain" id="PRO_5045905967" description="Right handed beta helix domain-containing protein" evidence="5">
    <location>
        <begin position="32"/>
        <end position="538"/>
    </location>
</feature>
<comment type="caution">
    <text evidence="7">The sequence shown here is derived from an EMBL/GenBank/DDBJ whole genome shotgun (WGS) entry which is preliminary data.</text>
</comment>
<keyword evidence="8" id="KW-1185">Reference proteome</keyword>
<dbReference type="Proteomes" id="UP001157069">
    <property type="component" value="Unassembled WGS sequence"/>
</dbReference>
<dbReference type="EMBL" id="BSVA01000001">
    <property type="protein sequence ID" value="GMA92838.1"/>
    <property type="molecule type" value="Genomic_DNA"/>
</dbReference>
<dbReference type="InterPro" id="IPR039448">
    <property type="entry name" value="Beta_helix"/>
</dbReference>
<evidence type="ECO:0000256" key="2">
    <source>
        <dbReference type="ARBA" id="ARBA00022525"/>
    </source>
</evidence>
<sequence length="538" mass="55286">MIFTARRIRVVAVAVAAALLCTLLPQTPAYATGGATYYVSTSGSDTNAGTSTGAAFRNVQKCATVMIAGDTCQIAAGTYREKVAPTANGTATNRITYVAAPGARVVIDGSDVVTGWSAVTAGQLATLQTADSTLVGSEFAIAVGAGRVYRASVSPTAGLPGLQVFVDDAMQPEAAWPHAGNNPAEPVLASAQSGTTTSLSDSALTQPAGWWVGARLTSHNWFVSETGTVTSSSVGTVTASSLPACVGLSPNQTNRYSLSNKLALLGRAGEWHYRAADGYLYAWMPDGASPSGHVVELKKRDIAFDLSGRSYTTVLGLGLKAATITTSSTSHHLVLDGLTARYVSAYSDLTIDPNKVTGPDACDVLTAGETTSGIQLRGSANTLRNSTIDWSAGNGVMVAGSGNTVTNNRITNANYMGSYAASINLLGDGHLISHNTAWGSGRSNLNIDNKVAGTTSANHLIRYNDFGDYGKLVNDVGAIYVCCRVNMAGTVIDHNALHDAAPGVAAEGPLPVSTSTSRPTTRPSPTTSPGTAPPTASC</sequence>
<protein>
    <recommendedName>
        <fullName evidence="6">Right handed beta helix domain-containing protein</fullName>
    </recommendedName>
</protein>
<dbReference type="PANTHER" id="PTHR40088">
    <property type="entry name" value="PECTATE LYASE (EUROFUNG)"/>
    <property type="match status" value="1"/>
</dbReference>
<keyword evidence="3 5" id="KW-0732">Signal</keyword>
<evidence type="ECO:0000256" key="5">
    <source>
        <dbReference type="SAM" id="SignalP"/>
    </source>
</evidence>
<dbReference type="InterPro" id="IPR052052">
    <property type="entry name" value="Polysaccharide_Lyase_9"/>
</dbReference>
<feature type="compositionally biased region" description="Low complexity" evidence="4">
    <location>
        <begin position="513"/>
        <end position="538"/>
    </location>
</feature>
<dbReference type="Pfam" id="PF13229">
    <property type="entry name" value="Beta_helix"/>
    <property type="match status" value="1"/>
</dbReference>